<dbReference type="GO" id="GO:0005829">
    <property type="term" value="C:cytosol"/>
    <property type="evidence" value="ECO:0007669"/>
    <property type="project" value="TreeGrafter"/>
</dbReference>
<dbReference type="SUPFAM" id="SSF53254">
    <property type="entry name" value="Phosphoglycerate mutase-like"/>
    <property type="match status" value="1"/>
</dbReference>
<gene>
    <name evidence="1" type="ORF">ACD_3C00105G0004</name>
</gene>
<dbReference type="Pfam" id="PF00300">
    <property type="entry name" value="His_Phos_1"/>
    <property type="match status" value="1"/>
</dbReference>
<dbReference type="InterPro" id="IPR050275">
    <property type="entry name" value="PGM_Phosphatase"/>
</dbReference>
<dbReference type="GO" id="GO:0016791">
    <property type="term" value="F:phosphatase activity"/>
    <property type="evidence" value="ECO:0007669"/>
    <property type="project" value="TreeGrafter"/>
</dbReference>
<proteinExistence type="predicted"/>
<evidence type="ECO:0000313" key="1">
    <source>
        <dbReference type="EMBL" id="EKE28066.1"/>
    </source>
</evidence>
<comment type="caution">
    <text evidence="1">The sequence shown here is derived from an EMBL/GenBank/DDBJ whole genome shotgun (WGS) entry which is preliminary data.</text>
</comment>
<dbReference type="InterPro" id="IPR029033">
    <property type="entry name" value="His_PPase_superfam"/>
</dbReference>
<accession>K2FAA2</accession>
<dbReference type="PANTHER" id="PTHR48100">
    <property type="entry name" value="BROAD-SPECIFICITY PHOSPHATASE YOR283W-RELATED"/>
    <property type="match status" value="1"/>
</dbReference>
<dbReference type="CDD" id="cd07067">
    <property type="entry name" value="HP_PGM_like"/>
    <property type="match status" value="1"/>
</dbReference>
<dbReference type="EMBL" id="AMFJ01000379">
    <property type="protein sequence ID" value="EKE28066.1"/>
    <property type="molecule type" value="Genomic_DNA"/>
</dbReference>
<reference evidence="1" key="1">
    <citation type="journal article" date="2012" name="Science">
        <title>Fermentation, hydrogen, and sulfur metabolism in multiple uncultivated bacterial phyla.</title>
        <authorList>
            <person name="Wrighton K.C."/>
            <person name="Thomas B.C."/>
            <person name="Sharon I."/>
            <person name="Miller C.S."/>
            <person name="Castelle C.J."/>
            <person name="VerBerkmoes N.C."/>
            <person name="Wilkins M.J."/>
            <person name="Hettich R.L."/>
            <person name="Lipton M.S."/>
            <person name="Williams K.H."/>
            <person name="Long P.E."/>
            <person name="Banfield J.F."/>
        </authorList>
    </citation>
    <scope>NUCLEOTIDE SEQUENCE [LARGE SCALE GENOMIC DNA]</scope>
</reference>
<dbReference type="Gene3D" id="3.40.50.1240">
    <property type="entry name" value="Phosphoglycerate mutase-like"/>
    <property type="match status" value="1"/>
</dbReference>
<dbReference type="SMART" id="SM00855">
    <property type="entry name" value="PGAM"/>
    <property type="match status" value="1"/>
</dbReference>
<protein>
    <submittedName>
        <fullName evidence="1">Phosphoglycerate mutase family protein</fullName>
    </submittedName>
</protein>
<organism evidence="1">
    <name type="scientific">uncultured bacterium</name>
    <name type="common">gcode 4</name>
    <dbReference type="NCBI Taxonomy" id="1234023"/>
    <lineage>
        <taxon>Bacteria</taxon>
        <taxon>environmental samples</taxon>
    </lineage>
</organism>
<name>K2FAA2_9BACT</name>
<dbReference type="PANTHER" id="PTHR48100:SF44">
    <property type="entry name" value="PHOSPHATASE C1620.13-RELATED"/>
    <property type="match status" value="1"/>
</dbReference>
<dbReference type="AlphaFoldDB" id="K2FAA2"/>
<sequence length="190" mass="23179">MKLYFIRHWETIAGLKWVILWSLPWKLSENWIHEAESIWKFLLNEWFGISKIYTSNLKRSVETWKIISSYLKVPQHELFDIRERESGIAEWKKETDIDWESYEKKPLPYRKHLWWESFLDVRKRVNRFLDSLRNKDSDESILIVTHSVFILMMLSLVMKKTINCALKIRIKKLIIVLNTKNNSIEFISYW</sequence>
<dbReference type="InterPro" id="IPR013078">
    <property type="entry name" value="His_Pase_superF_clade-1"/>
</dbReference>